<keyword evidence="3" id="KW-1185">Reference proteome</keyword>
<dbReference type="InterPro" id="IPR011990">
    <property type="entry name" value="TPR-like_helical_dom_sf"/>
</dbReference>
<dbReference type="InterPro" id="IPR002885">
    <property type="entry name" value="PPR_rpt"/>
</dbReference>
<dbReference type="InterPro" id="IPR027417">
    <property type="entry name" value="P-loop_NTPase"/>
</dbReference>
<dbReference type="Pfam" id="PF01535">
    <property type="entry name" value="PPR"/>
    <property type="match status" value="1"/>
</dbReference>
<dbReference type="Gene3D" id="1.25.40.10">
    <property type="entry name" value="Tetratricopeptide repeat domain"/>
    <property type="match status" value="2"/>
</dbReference>
<dbReference type="PANTHER" id="PTHR47938">
    <property type="entry name" value="RESPIRATORY COMPLEX I CHAPERONE (CIA84), PUTATIVE (AFU_ORTHOLOGUE AFUA_2G06020)-RELATED"/>
    <property type="match status" value="1"/>
</dbReference>
<dbReference type="EMBL" id="CAXAMM010016880">
    <property type="protein sequence ID" value="CAK9039986.1"/>
    <property type="molecule type" value="Genomic_DNA"/>
</dbReference>
<sequence>MPLAALLPEIAALLRRGPYVRIEDAETVLRPVLDSWWWKPQLATQALKTLATAGFPNTASQVLEVLRRNNIGPTLIQYNAAIHASSKHGQWVAALYLANSMQIDYVMPDLTTCNSAMSACDWQIVCQFLRKIQEFDLIPDNFSFSLLTRAALKVARKQQSWRLVQTRYMYPNVVSRSAAISACAAASSWRFALQIFDASPDANAITYGGVLNACDKGSQWNCAVDIFRRINTAMQIRNPILCNSLISACSAGSCWERALALLEHMALVLVERDLFSFCGVAKACGEAGKWERALAILASVEEVRLKVNPVMSSTVVSACTQVSRWEAALILVTSELRIANQWSFSAAITAQKSWTRALRLFHLIQSVSVETDLPCRNALFLACQGPRRWQHALLSATKQLEPFKHPPENQRVVVISTNVAETSVTLPNVSPPELHQLQAARAALSLEGGSLQRYAVRLSEVVMQQHAARKKDWTSWQAKEDELNDEIRSLRHEMHAEQQERDQAMGREVLLEQELRAERRRRIDLEAQVTLADSWKAPDGVDFAEAAAADRAARMSSSNAALAASAESEAAREWKRQAAEARRGEAKAMAGQHRAELAAQQARKELNSHLEEREQQFSQRVKMARASEAEVLAEAWRMSGELRSELDAVRSGDAQIGQASDSSARQALQDLRELRQRYNDMLG</sequence>
<feature type="coiled-coil region" evidence="1">
    <location>
        <begin position="480"/>
        <end position="528"/>
    </location>
</feature>
<dbReference type="Gene3D" id="3.40.50.300">
    <property type="entry name" value="P-loop containing nucleotide triphosphate hydrolases"/>
    <property type="match status" value="1"/>
</dbReference>
<proteinExistence type="predicted"/>
<evidence type="ECO:0000313" key="2">
    <source>
        <dbReference type="EMBL" id="CAK9039986.1"/>
    </source>
</evidence>
<evidence type="ECO:0000313" key="3">
    <source>
        <dbReference type="Proteomes" id="UP001642464"/>
    </source>
</evidence>
<dbReference type="Pfam" id="PF13812">
    <property type="entry name" value="PPR_3"/>
    <property type="match status" value="1"/>
</dbReference>
<organism evidence="2 3">
    <name type="scientific">Durusdinium trenchii</name>
    <dbReference type="NCBI Taxonomy" id="1381693"/>
    <lineage>
        <taxon>Eukaryota</taxon>
        <taxon>Sar</taxon>
        <taxon>Alveolata</taxon>
        <taxon>Dinophyceae</taxon>
        <taxon>Suessiales</taxon>
        <taxon>Symbiodiniaceae</taxon>
        <taxon>Durusdinium</taxon>
    </lineage>
</organism>
<evidence type="ECO:0000256" key="1">
    <source>
        <dbReference type="SAM" id="Coils"/>
    </source>
</evidence>
<dbReference type="Proteomes" id="UP001642464">
    <property type="component" value="Unassembled WGS sequence"/>
</dbReference>
<protein>
    <submittedName>
        <fullName evidence="2">Chloroplastic (Protein PLASTID TRANSCRIPTIONALLY ACTIVE 2)</fullName>
    </submittedName>
</protein>
<keyword evidence="1" id="KW-0175">Coiled coil</keyword>
<comment type="caution">
    <text evidence="2">The sequence shown here is derived from an EMBL/GenBank/DDBJ whole genome shotgun (WGS) entry which is preliminary data.</text>
</comment>
<dbReference type="PANTHER" id="PTHR47938:SF35">
    <property type="entry name" value="PENTATRICOPEPTIDE REPEAT-CONTAINING PROTEIN 4, MITOCHONDRIAL-RELATED"/>
    <property type="match status" value="1"/>
</dbReference>
<gene>
    <name evidence="2" type="ORF">SCF082_LOCUS23327</name>
</gene>
<feature type="coiled-coil region" evidence="1">
    <location>
        <begin position="592"/>
        <end position="619"/>
    </location>
</feature>
<name>A0ABP0LLE2_9DINO</name>
<accession>A0ABP0LLE2</accession>
<reference evidence="2 3" key="1">
    <citation type="submission" date="2024-02" db="EMBL/GenBank/DDBJ databases">
        <authorList>
            <person name="Chen Y."/>
            <person name="Shah S."/>
            <person name="Dougan E. K."/>
            <person name="Thang M."/>
            <person name="Chan C."/>
        </authorList>
    </citation>
    <scope>NUCLEOTIDE SEQUENCE [LARGE SCALE GENOMIC DNA]</scope>
</reference>